<dbReference type="EMBL" id="LVVM01002299">
    <property type="protein sequence ID" value="OJA16876.1"/>
    <property type="molecule type" value="Genomic_DNA"/>
</dbReference>
<gene>
    <name evidence="2" type="ORF">AZE42_11476</name>
</gene>
<protein>
    <submittedName>
        <fullName evidence="2">Uncharacterized protein</fullName>
    </submittedName>
</protein>
<reference evidence="2 3" key="1">
    <citation type="submission" date="2016-03" db="EMBL/GenBank/DDBJ databases">
        <title>Comparative genomics of the ectomycorrhizal sister species Rhizopogon vinicolor and Rhizopogon vesiculosus (Basidiomycota: Boletales) reveals a divergence of the mating type B locus.</title>
        <authorList>
            <person name="Mujic A.B."/>
            <person name="Kuo A."/>
            <person name="Tritt A."/>
            <person name="Lipzen A."/>
            <person name="Chen C."/>
            <person name="Johnson J."/>
            <person name="Sharma A."/>
            <person name="Barry K."/>
            <person name="Grigoriev I.V."/>
            <person name="Spatafora J.W."/>
        </authorList>
    </citation>
    <scope>NUCLEOTIDE SEQUENCE [LARGE SCALE GENOMIC DNA]</scope>
    <source>
        <strain evidence="2 3">AM-OR11-056</strain>
    </source>
</reference>
<comment type="caution">
    <text evidence="2">The sequence shown here is derived from an EMBL/GenBank/DDBJ whole genome shotgun (WGS) entry which is preliminary data.</text>
</comment>
<sequence length="52" mass="5305">MSPSTGSDAGLAYADDYDEDAPVVMSLGIRKSSALSGSQRSSLINMSPPALS</sequence>
<organism evidence="2 3">
    <name type="scientific">Rhizopogon vesiculosus</name>
    <dbReference type="NCBI Taxonomy" id="180088"/>
    <lineage>
        <taxon>Eukaryota</taxon>
        <taxon>Fungi</taxon>
        <taxon>Dikarya</taxon>
        <taxon>Basidiomycota</taxon>
        <taxon>Agaricomycotina</taxon>
        <taxon>Agaricomycetes</taxon>
        <taxon>Agaricomycetidae</taxon>
        <taxon>Boletales</taxon>
        <taxon>Suillineae</taxon>
        <taxon>Rhizopogonaceae</taxon>
        <taxon>Rhizopogon</taxon>
    </lineage>
</organism>
<evidence type="ECO:0000313" key="3">
    <source>
        <dbReference type="Proteomes" id="UP000183567"/>
    </source>
</evidence>
<dbReference type="Proteomes" id="UP000183567">
    <property type="component" value="Unassembled WGS sequence"/>
</dbReference>
<evidence type="ECO:0000313" key="2">
    <source>
        <dbReference type="EMBL" id="OJA16876.1"/>
    </source>
</evidence>
<dbReference type="OrthoDB" id="10453581at2759"/>
<name>A0A1J8QYZ9_9AGAM</name>
<evidence type="ECO:0000256" key="1">
    <source>
        <dbReference type="SAM" id="MobiDB-lite"/>
    </source>
</evidence>
<accession>A0A1J8QYZ9</accession>
<keyword evidence="3" id="KW-1185">Reference proteome</keyword>
<feature type="compositionally biased region" description="Low complexity" evidence="1">
    <location>
        <begin position="32"/>
        <end position="42"/>
    </location>
</feature>
<dbReference type="AlphaFoldDB" id="A0A1J8QYZ9"/>
<proteinExistence type="predicted"/>
<feature type="region of interest" description="Disordered" evidence="1">
    <location>
        <begin position="32"/>
        <end position="52"/>
    </location>
</feature>